<accession>X1C6J2</accession>
<feature type="transmembrane region" description="Helical" evidence="1">
    <location>
        <begin position="126"/>
        <end position="148"/>
    </location>
</feature>
<sequence>MSEEKSDETFWMGMAKKHWVFFLILGLLVVGLIIGFFAILLTFVANSDIGGYGSWTLADFSMGTGILWFLLVFLWELLLGFLPFIGACCLFVAIYWFVIVSEEDKAEFKAREKKDKKKKRRKQEEGSGITFLFTLAFLIVVFVQGNWLTPFGDASLTISYWIEAWLTGFIWVCIIFGIPAVIIAILYFVYRSKRKSE</sequence>
<keyword evidence="1" id="KW-0812">Transmembrane</keyword>
<dbReference type="SUPFAM" id="SSF81321">
    <property type="entry name" value="Family A G protein-coupled receptor-like"/>
    <property type="match status" value="1"/>
</dbReference>
<feature type="transmembrane region" description="Helical" evidence="1">
    <location>
        <begin position="168"/>
        <end position="190"/>
    </location>
</feature>
<proteinExistence type="predicted"/>
<evidence type="ECO:0000256" key="1">
    <source>
        <dbReference type="SAM" id="Phobius"/>
    </source>
</evidence>
<reference evidence="2" key="1">
    <citation type="journal article" date="2014" name="Front. Microbiol.">
        <title>High frequency of phylogenetically diverse reductive dehalogenase-homologous genes in deep subseafloor sedimentary metagenomes.</title>
        <authorList>
            <person name="Kawai M."/>
            <person name="Futagami T."/>
            <person name="Toyoda A."/>
            <person name="Takaki Y."/>
            <person name="Nishi S."/>
            <person name="Hori S."/>
            <person name="Arai W."/>
            <person name="Tsubouchi T."/>
            <person name="Morono Y."/>
            <person name="Uchiyama I."/>
            <person name="Ito T."/>
            <person name="Fujiyama A."/>
            <person name="Inagaki F."/>
            <person name="Takami H."/>
        </authorList>
    </citation>
    <scope>NUCLEOTIDE SEQUENCE</scope>
    <source>
        <strain evidence="2">Expedition CK06-06</strain>
    </source>
</reference>
<dbReference type="EMBL" id="BART01011042">
    <property type="protein sequence ID" value="GAG80021.1"/>
    <property type="molecule type" value="Genomic_DNA"/>
</dbReference>
<keyword evidence="1" id="KW-1133">Transmembrane helix</keyword>
<name>X1C6J2_9ZZZZ</name>
<protein>
    <submittedName>
        <fullName evidence="2">Uncharacterized protein</fullName>
    </submittedName>
</protein>
<organism evidence="2">
    <name type="scientific">marine sediment metagenome</name>
    <dbReference type="NCBI Taxonomy" id="412755"/>
    <lineage>
        <taxon>unclassified sequences</taxon>
        <taxon>metagenomes</taxon>
        <taxon>ecological metagenomes</taxon>
    </lineage>
</organism>
<keyword evidence="1" id="KW-0472">Membrane</keyword>
<feature type="transmembrane region" description="Helical" evidence="1">
    <location>
        <begin position="57"/>
        <end position="75"/>
    </location>
</feature>
<evidence type="ECO:0000313" key="2">
    <source>
        <dbReference type="EMBL" id="GAG80021.1"/>
    </source>
</evidence>
<dbReference type="AlphaFoldDB" id="X1C6J2"/>
<feature type="transmembrane region" description="Helical" evidence="1">
    <location>
        <begin position="81"/>
        <end position="101"/>
    </location>
</feature>
<comment type="caution">
    <text evidence="2">The sequence shown here is derived from an EMBL/GenBank/DDBJ whole genome shotgun (WGS) entry which is preliminary data.</text>
</comment>
<gene>
    <name evidence="2" type="ORF">S01H4_23711</name>
</gene>
<feature type="transmembrane region" description="Helical" evidence="1">
    <location>
        <begin position="20"/>
        <end position="45"/>
    </location>
</feature>